<comment type="similarity">
    <text evidence="1">Belongs to the ATP-dependent AMP-binding enzyme family.</text>
</comment>
<dbReference type="GO" id="GO:0031956">
    <property type="term" value="F:medium-chain fatty acid-CoA ligase activity"/>
    <property type="evidence" value="ECO:0007669"/>
    <property type="project" value="TreeGrafter"/>
</dbReference>
<dbReference type="SUPFAM" id="SSF56801">
    <property type="entry name" value="Acetyl-CoA synthetase-like"/>
    <property type="match status" value="1"/>
</dbReference>
<dbReference type="InterPro" id="IPR020845">
    <property type="entry name" value="AMP-binding_CS"/>
</dbReference>
<keyword evidence="7" id="KW-1185">Reference proteome</keyword>
<dbReference type="AlphaFoldDB" id="F2JGZ4"/>
<gene>
    <name evidence="6" type="ordered locus">Clole_3651</name>
</gene>
<sequence length="521" mass="59207">MLIKETWGHYLQERLIKNEDKIAVIDISEHTRYTYRDLLYKSKMIEKALIGSNITRGTHVALVFPNSATWIAIFMALINIGAVPVCLNNENIEEEILYEIKYADARVVITDEATYTKIRCNEVEMGLDLVVLVDRQGQCSQGIHISFKTFIKNGKLISEKELDEARKKVKYDDILAIQYTSGTTGRPKAVMSVHYKVLNNIKKVGELFNYTSEDKLFSSLPMYHVMGCFFSCLLTFMIGGSLVIMNKFSTENAITALEEEKCTCFHGVPTMFKLILNKMGDRKFKYLDKGMIAGSYCDEETMEDIITKMNMRNIMPLYGQSEACGYTQIRIGDPIEKVKTTVGRSIEGVEIKIVDDQLQEVPIHTQGEILIKSKYFMHGYYKNQEATNQVIINDWMHTGDLGSLDEEGYLKITGRKKDIIIRGGENISPADIERSLRQYSRIKDVVVVGIPDDIMGQEIAAFIVLDEIGQALKQGELIEEIEKFIDKHLSKGKRPKYIRVVEAFPATGSGKIQKFKLVQTI</sequence>
<dbReference type="PANTHER" id="PTHR43201:SF5">
    <property type="entry name" value="MEDIUM-CHAIN ACYL-COA LIGASE ACSF2, MITOCHONDRIAL"/>
    <property type="match status" value="1"/>
</dbReference>
<evidence type="ECO:0000313" key="6">
    <source>
        <dbReference type="EMBL" id="ADZ85334.1"/>
    </source>
</evidence>
<organism evidence="6 7">
    <name type="scientific">Cellulosilyticum lentocellum (strain ATCC 49066 / DSM 5427 / NCIMB 11756 / RHM5)</name>
    <name type="common">Clostridium lentocellum</name>
    <dbReference type="NCBI Taxonomy" id="642492"/>
    <lineage>
        <taxon>Bacteria</taxon>
        <taxon>Bacillati</taxon>
        <taxon>Bacillota</taxon>
        <taxon>Clostridia</taxon>
        <taxon>Lachnospirales</taxon>
        <taxon>Cellulosilyticaceae</taxon>
        <taxon>Cellulosilyticum</taxon>
    </lineage>
</organism>
<keyword evidence="2 6" id="KW-0436">Ligase</keyword>
<proteinExistence type="inferred from homology"/>
<keyword evidence="3" id="KW-0472">Membrane</keyword>
<dbReference type="eggNOG" id="COG0318">
    <property type="taxonomic scope" value="Bacteria"/>
</dbReference>
<keyword evidence="3" id="KW-0812">Transmembrane</keyword>
<dbReference type="EC" id="6.2.1.26" evidence="6"/>
<evidence type="ECO:0000256" key="2">
    <source>
        <dbReference type="ARBA" id="ARBA00022598"/>
    </source>
</evidence>
<evidence type="ECO:0000259" key="5">
    <source>
        <dbReference type="Pfam" id="PF13193"/>
    </source>
</evidence>
<dbReference type="Proteomes" id="UP000008467">
    <property type="component" value="Chromosome"/>
</dbReference>
<reference evidence="6 7" key="1">
    <citation type="journal article" date="2011" name="J. Bacteriol.">
        <title>Complete genome sequence of the cellulose-degrading bacterium Cellulosilyticum lentocellum.</title>
        <authorList>
            <consortium name="US DOE Joint Genome Institute"/>
            <person name="Miller D.A."/>
            <person name="Suen G."/>
            <person name="Bruce D."/>
            <person name="Copeland A."/>
            <person name="Cheng J.F."/>
            <person name="Detter C."/>
            <person name="Goodwin L.A."/>
            <person name="Han C.S."/>
            <person name="Hauser L.J."/>
            <person name="Land M.L."/>
            <person name="Lapidus A."/>
            <person name="Lucas S."/>
            <person name="Meincke L."/>
            <person name="Pitluck S."/>
            <person name="Tapia R."/>
            <person name="Teshima H."/>
            <person name="Woyke T."/>
            <person name="Fox B.G."/>
            <person name="Angert E.R."/>
            <person name="Currie C.R."/>
        </authorList>
    </citation>
    <scope>NUCLEOTIDE SEQUENCE [LARGE SCALE GENOMIC DNA]</scope>
    <source>
        <strain evidence="7">ATCC 49066 / DSM 5427 / NCIMB 11756 / RHM5</strain>
    </source>
</reference>
<evidence type="ECO:0000313" key="7">
    <source>
        <dbReference type="Proteomes" id="UP000008467"/>
    </source>
</evidence>
<dbReference type="RefSeq" id="WP_013658610.1">
    <property type="nucleotide sequence ID" value="NC_015275.1"/>
</dbReference>
<protein>
    <submittedName>
        <fullName evidence="6">O-succinylbenzoate--CoA ligase</fullName>
        <ecNumber evidence="6">6.2.1.26</ecNumber>
    </submittedName>
</protein>
<dbReference type="PANTHER" id="PTHR43201">
    <property type="entry name" value="ACYL-COA SYNTHETASE"/>
    <property type="match status" value="1"/>
</dbReference>
<dbReference type="InterPro" id="IPR045851">
    <property type="entry name" value="AMP-bd_C_sf"/>
</dbReference>
<feature type="domain" description="AMP-binding enzyme C-terminal" evidence="5">
    <location>
        <begin position="432"/>
        <end position="511"/>
    </location>
</feature>
<feature type="transmembrane region" description="Helical" evidence="3">
    <location>
        <begin position="225"/>
        <end position="245"/>
    </location>
</feature>
<feature type="transmembrane region" description="Helical" evidence="3">
    <location>
        <begin position="68"/>
        <end position="87"/>
    </location>
</feature>
<dbReference type="PROSITE" id="PS00455">
    <property type="entry name" value="AMP_BINDING"/>
    <property type="match status" value="1"/>
</dbReference>
<evidence type="ECO:0000256" key="1">
    <source>
        <dbReference type="ARBA" id="ARBA00006432"/>
    </source>
</evidence>
<dbReference type="STRING" id="642492.Clole_3651"/>
<feature type="domain" description="AMP-dependent synthetase/ligase" evidence="4">
    <location>
        <begin position="13"/>
        <end position="381"/>
    </location>
</feature>
<dbReference type="Gene3D" id="3.30.300.30">
    <property type="match status" value="1"/>
</dbReference>
<dbReference type="KEGG" id="cle:Clole_3651"/>
<dbReference type="EMBL" id="CP002582">
    <property type="protein sequence ID" value="ADZ85334.1"/>
    <property type="molecule type" value="Genomic_DNA"/>
</dbReference>
<dbReference type="Pfam" id="PF13193">
    <property type="entry name" value="AMP-binding_C"/>
    <property type="match status" value="1"/>
</dbReference>
<evidence type="ECO:0000259" key="4">
    <source>
        <dbReference type="Pfam" id="PF00501"/>
    </source>
</evidence>
<name>F2JGZ4_CELLD</name>
<dbReference type="InterPro" id="IPR000873">
    <property type="entry name" value="AMP-dep_synth/lig_dom"/>
</dbReference>
<dbReference type="InterPro" id="IPR025110">
    <property type="entry name" value="AMP-bd_C"/>
</dbReference>
<dbReference type="Gene3D" id="3.40.50.12780">
    <property type="entry name" value="N-terminal domain of ligase-like"/>
    <property type="match status" value="1"/>
</dbReference>
<keyword evidence="3" id="KW-1133">Transmembrane helix</keyword>
<dbReference type="GO" id="GO:0006631">
    <property type="term" value="P:fatty acid metabolic process"/>
    <property type="evidence" value="ECO:0007669"/>
    <property type="project" value="TreeGrafter"/>
</dbReference>
<dbReference type="HOGENOM" id="CLU_000022_59_10_9"/>
<dbReference type="Pfam" id="PF00501">
    <property type="entry name" value="AMP-binding"/>
    <property type="match status" value="1"/>
</dbReference>
<dbReference type="GO" id="GO:0008756">
    <property type="term" value="F:o-succinylbenzoate-CoA ligase activity"/>
    <property type="evidence" value="ECO:0007669"/>
    <property type="project" value="UniProtKB-EC"/>
</dbReference>
<dbReference type="InterPro" id="IPR042099">
    <property type="entry name" value="ANL_N_sf"/>
</dbReference>
<accession>F2JGZ4</accession>
<evidence type="ECO:0000256" key="3">
    <source>
        <dbReference type="SAM" id="Phobius"/>
    </source>
</evidence>